<evidence type="ECO:0000313" key="1">
    <source>
        <dbReference type="EMBL" id="MBB4680968.1"/>
    </source>
</evidence>
<dbReference type="Proteomes" id="UP000533598">
    <property type="component" value="Unassembled WGS sequence"/>
</dbReference>
<dbReference type="Pfam" id="PF14081">
    <property type="entry name" value="DUF4262"/>
    <property type="match status" value="1"/>
</dbReference>
<dbReference type="RefSeq" id="WP_185007158.1">
    <property type="nucleotide sequence ID" value="NZ_BAAAUI010000039.1"/>
</dbReference>
<dbReference type="AlphaFoldDB" id="A0A7W7CGU7"/>
<evidence type="ECO:0000313" key="2">
    <source>
        <dbReference type="Proteomes" id="UP000533598"/>
    </source>
</evidence>
<dbReference type="EMBL" id="JACHMH010000001">
    <property type="protein sequence ID" value="MBB4680968.1"/>
    <property type="molecule type" value="Genomic_DNA"/>
</dbReference>
<protein>
    <recommendedName>
        <fullName evidence="3">DUF4262 domain-containing protein</fullName>
    </recommendedName>
</protein>
<comment type="caution">
    <text evidence="1">The sequence shown here is derived from an EMBL/GenBank/DDBJ whole genome shotgun (WGS) entry which is preliminary data.</text>
</comment>
<organism evidence="1 2">
    <name type="scientific">Crossiella cryophila</name>
    <dbReference type="NCBI Taxonomy" id="43355"/>
    <lineage>
        <taxon>Bacteria</taxon>
        <taxon>Bacillati</taxon>
        <taxon>Actinomycetota</taxon>
        <taxon>Actinomycetes</taxon>
        <taxon>Pseudonocardiales</taxon>
        <taxon>Pseudonocardiaceae</taxon>
        <taxon>Crossiella</taxon>
    </lineage>
</organism>
<name>A0A7W7CGU7_9PSEU</name>
<gene>
    <name evidence="1" type="ORF">HNR67_007086</name>
</gene>
<accession>A0A7W7CGU7</accession>
<evidence type="ECO:0008006" key="3">
    <source>
        <dbReference type="Google" id="ProtNLM"/>
    </source>
</evidence>
<sequence>MPPLETADDQLRRELLASAEQHGAAVVHVPEEEGAANFALSVGCWRRFGAPEAVVIGLPEEAATHVIGAYVDRISRGERFPLGKVYKDFLPGCLVTFEKVNLGYYPEFLGFVFLFHPQGNFPAMQIIVTTPEGHWPWQEDAPAGFFEWQPVLTESGYPESWTSGPEGP</sequence>
<proteinExistence type="predicted"/>
<keyword evidence="2" id="KW-1185">Reference proteome</keyword>
<dbReference type="InterPro" id="IPR025358">
    <property type="entry name" value="DUF4262"/>
</dbReference>
<reference evidence="1 2" key="1">
    <citation type="submission" date="2020-08" db="EMBL/GenBank/DDBJ databases">
        <title>Sequencing the genomes of 1000 actinobacteria strains.</title>
        <authorList>
            <person name="Klenk H.-P."/>
        </authorList>
    </citation>
    <scope>NUCLEOTIDE SEQUENCE [LARGE SCALE GENOMIC DNA]</scope>
    <source>
        <strain evidence="1 2">DSM 44230</strain>
    </source>
</reference>